<dbReference type="AlphaFoldDB" id="A0A6A4NAS4"/>
<evidence type="ECO:0000313" key="2">
    <source>
        <dbReference type="Proteomes" id="UP000447434"/>
    </source>
</evidence>
<dbReference type="Proteomes" id="UP000447434">
    <property type="component" value="Unassembled WGS sequence"/>
</dbReference>
<accession>A0A6A4NAS4</accession>
<keyword evidence="2" id="KW-1185">Reference proteome</keyword>
<organism evidence="1 2">
    <name type="scientific">Lupinus albus</name>
    <name type="common">White lupine</name>
    <name type="synonym">Lupinus termis</name>
    <dbReference type="NCBI Taxonomy" id="3870"/>
    <lineage>
        <taxon>Eukaryota</taxon>
        <taxon>Viridiplantae</taxon>
        <taxon>Streptophyta</taxon>
        <taxon>Embryophyta</taxon>
        <taxon>Tracheophyta</taxon>
        <taxon>Spermatophyta</taxon>
        <taxon>Magnoliopsida</taxon>
        <taxon>eudicotyledons</taxon>
        <taxon>Gunneridae</taxon>
        <taxon>Pentapetalae</taxon>
        <taxon>rosids</taxon>
        <taxon>fabids</taxon>
        <taxon>Fabales</taxon>
        <taxon>Fabaceae</taxon>
        <taxon>Papilionoideae</taxon>
        <taxon>50 kb inversion clade</taxon>
        <taxon>genistoids sensu lato</taxon>
        <taxon>core genistoids</taxon>
        <taxon>Genisteae</taxon>
        <taxon>Lupinus</taxon>
    </lineage>
</organism>
<protein>
    <submittedName>
        <fullName evidence="1">Uncharacterized protein</fullName>
    </submittedName>
</protein>
<comment type="caution">
    <text evidence="1">The sequence shown here is derived from an EMBL/GenBank/DDBJ whole genome shotgun (WGS) entry which is preliminary data.</text>
</comment>
<sequence>MKIHHHGKRFRSRAAVKRHLSLPARIKVVVAVVGEKKKRDVVNFTPLCLIVRMGVTVGYPF</sequence>
<proteinExistence type="predicted"/>
<evidence type="ECO:0000313" key="1">
    <source>
        <dbReference type="EMBL" id="KAE9584419.1"/>
    </source>
</evidence>
<name>A0A6A4NAS4_LUPAL</name>
<gene>
    <name evidence="1" type="ORF">Lalb_Chr00c03g0404311</name>
</gene>
<reference evidence="2" key="1">
    <citation type="journal article" date="2020" name="Nat. Commun.">
        <title>Genome sequence of the cluster root forming white lupin.</title>
        <authorList>
            <person name="Hufnagel B."/>
            <person name="Marques A."/>
            <person name="Soriano A."/>
            <person name="Marques L."/>
            <person name="Divol F."/>
            <person name="Doumas P."/>
            <person name="Sallet E."/>
            <person name="Mancinotti D."/>
            <person name="Carrere S."/>
            <person name="Marande W."/>
            <person name="Arribat S."/>
            <person name="Keller J."/>
            <person name="Huneau C."/>
            <person name="Blein T."/>
            <person name="Aime D."/>
            <person name="Laguerre M."/>
            <person name="Taylor J."/>
            <person name="Schubert V."/>
            <person name="Nelson M."/>
            <person name="Geu-Flores F."/>
            <person name="Crespi M."/>
            <person name="Gallardo-Guerrero K."/>
            <person name="Delaux P.-M."/>
            <person name="Salse J."/>
            <person name="Berges H."/>
            <person name="Guyot R."/>
            <person name="Gouzy J."/>
            <person name="Peret B."/>
        </authorList>
    </citation>
    <scope>NUCLEOTIDE SEQUENCE [LARGE SCALE GENOMIC DNA]</scope>
    <source>
        <strain evidence="2">cv. Amiga</strain>
    </source>
</reference>
<dbReference type="EMBL" id="WOCE01000028">
    <property type="protein sequence ID" value="KAE9584419.1"/>
    <property type="molecule type" value="Genomic_DNA"/>
</dbReference>